<dbReference type="InterPro" id="IPR002818">
    <property type="entry name" value="DJ-1/PfpI"/>
</dbReference>
<dbReference type="InterPro" id="IPR052158">
    <property type="entry name" value="INH-QAR"/>
</dbReference>
<feature type="domain" description="DJ-1/PfpI" evidence="1">
    <location>
        <begin position="65"/>
        <end position="226"/>
    </location>
</feature>
<evidence type="ECO:0000313" key="2">
    <source>
        <dbReference type="EMBL" id="KAF0806162.1"/>
    </source>
</evidence>
<comment type="caution">
    <text evidence="2">The sequence shown here is derived from an EMBL/GenBank/DDBJ whole genome shotgun (WGS) entry which is preliminary data.</text>
</comment>
<dbReference type="Gene3D" id="3.40.50.880">
    <property type="match status" value="1"/>
</dbReference>
<dbReference type="PANTHER" id="PTHR43130">
    <property type="entry name" value="ARAC-FAMILY TRANSCRIPTIONAL REGULATOR"/>
    <property type="match status" value="1"/>
</dbReference>
<sequence length="381" mass="41398">MTRRLGLWGGLGAAGLFLILAGGGLLSLPPTPAASPQPPIARQEIDATLRALAPPKRARPLIAIIGINDATETNDYLTSYGILKRADVADVVALATGPGPMRLYPALKLEPQATIADFDLRYPNGADYVVVPAMTRDDDPVALRWIQQQARSGAIIIGVCAGAKVLGAAGLLDGKRATTHWYYLEALLQRSPSVRYVPNRRFVVDQGVATTTGITASMPMMLTLIEAIAGTDRARRVAEGLGVSRWDARHDSRPFTFTRPFALTVIGNTLAFWNRDQWAMPLRDGVDEVSLALTLDAWSRTYRSTAITFAASASVASRGGIRLLADQVRRDWPRSQRLPPPAQQPPAGVLDQTLREIRQRYGQGTARVVAMQLEYPWDASP</sequence>
<evidence type="ECO:0000259" key="1">
    <source>
        <dbReference type="Pfam" id="PF01965"/>
    </source>
</evidence>
<proteinExistence type="predicted"/>
<keyword evidence="3" id="KW-1185">Reference proteome</keyword>
<dbReference type="InterPro" id="IPR029062">
    <property type="entry name" value="Class_I_gatase-like"/>
</dbReference>
<dbReference type="PANTHER" id="PTHR43130:SF2">
    <property type="entry name" value="DJ-1_PFPI DOMAIN-CONTAINING PROTEIN"/>
    <property type="match status" value="1"/>
</dbReference>
<gene>
    <name evidence="2" type="ORF">A6D6_01742</name>
</gene>
<dbReference type="RefSeq" id="WP_159660508.1">
    <property type="nucleotide sequence ID" value="NZ_AQPF01000010.1"/>
</dbReference>
<organism evidence="2 3">
    <name type="scientific">Alcanivorax xiamenensis</name>
    <dbReference type="NCBI Taxonomy" id="1177156"/>
    <lineage>
        <taxon>Bacteria</taxon>
        <taxon>Pseudomonadati</taxon>
        <taxon>Pseudomonadota</taxon>
        <taxon>Gammaproteobacteria</taxon>
        <taxon>Oceanospirillales</taxon>
        <taxon>Alcanivoracaceae</taxon>
        <taxon>Alcanivorax</taxon>
    </lineage>
</organism>
<name>A0ABQ6Y9W0_9GAMM</name>
<reference evidence="2 3" key="1">
    <citation type="submission" date="2012-09" db="EMBL/GenBank/DDBJ databases">
        <title>Genome Sequence of alkane-degrading Bacterium Alcanivorax sp. 6-D-6.</title>
        <authorList>
            <person name="Lai Q."/>
            <person name="Shao Z."/>
        </authorList>
    </citation>
    <scope>NUCLEOTIDE SEQUENCE [LARGE SCALE GENOMIC DNA]</scope>
    <source>
        <strain evidence="2 3">6-D-6</strain>
    </source>
</reference>
<dbReference type="Pfam" id="PF01965">
    <property type="entry name" value="DJ-1_PfpI"/>
    <property type="match status" value="1"/>
</dbReference>
<protein>
    <submittedName>
        <fullName evidence="2">ThiJ/PfpI</fullName>
    </submittedName>
</protein>
<evidence type="ECO:0000313" key="3">
    <source>
        <dbReference type="Proteomes" id="UP000771797"/>
    </source>
</evidence>
<accession>A0ABQ6Y9W0</accession>
<dbReference type="SUPFAM" id="SSF52317">
    <property type="entry name" value="Class I glutamine amidotransferase-like"/>
    <property type="match status" value="1"/>
</dbReference>
<dbReference type="Proteomes" id="UP000771797">
    <property type="component" value="Unassembled WGS sequence"/>
</dbReference>
<dbReference type="EMBL" id="AQPF01000010">
    <property type="protein sequence ID" value="KAF0806162.1"/>
    <property type="molecule type" value="Genomic_DNA"/>
</dbReference>